<dbReference type="Gene3D" id="3.40.50.1240">
    <property type="entry name" value="Phosphoglycerate mutase-like"/>
    <property type="match status" value="1"/>
</dbReference>
<proteinExistence type="predicted"/>
<keyword evidence="1" id="KW-0732">Signal</keyword>
<dbReference type="InterPro" id="IPR051710">
    <property type="entry name" value="Phosphatase_SH3-domain"/>
</dbReference>
<dbReference type="CDD" id="cd07067">
    <property type="entry name" value="HP_PGM_like"/>
    <property type="match status" value="1"/>
</dbReference>
<sequence>MRCVLSCFLCCCRACASSPDDDPRPHPPPPPASAIRITQREWGKRMQRVVVMRHGDRLDQAEPIWPANKPRPWDPPLTDAGLLRAWTVGKRIRAAATAGGWAVHRVLVSPFLRCRQTAERAVAALCAVPDDAALLAIEDAANVPLDTSRLKVSIEYGLSEMMNTQAMGGIVGKVAPGVKKWFPDLPELEAVFPAGTIDHSAEPIYPEVPKWEEFIMEARSRYASVIKALADKYPNENLLLVTHGEGVGASVSYFEMGLEIYDVEYCAYSVLERQVAMKPGDEQGGEGFTADSFKVLTKSGTTGIQYAPVPESWFVG</sequence>
<evidence type="ECO:0000313" key="2">
    <source>
        <dbReference type="EMBL" id="TKV98771.1"/>
    </source>
</evidence>
<dbReference type="AlphaFoldDB" id="A0A4U6TBL3"/>
<dbReference type="OMA" id="KIRAFCT"/>
<dbReference type="SMART" id="SM00855">
    <property type="entry name" value="PGAM"/>
    <property type="match status" value="1"/>
</dbReference>
<protein>
    <recommendedName>
        <fullName evidence="4">Phosphoglycerate mutase family protein</fullName>
    </recommendedName>
</protein>
<dbReference type="InterPro" id="IPR013078">
    <property type="entry name" value="His_Pase_superF_clade-1"/>
</dbReference>
<dbReference type="PANTHER" id="PTHR16469:SF27">
    <property type="entry name" value="UBIQUITIN-ASSOCIATED AND SH3 DOMAIN-CONTAINING BA-RELATED"/>
    <property type="match status" value="1"/>
</dbReference>
<dbReference type="InterPro" id="IPR029033">
    <property type="entry name" value="His_PPase_superfam"/>
</dbReference>
<dbReference type="Proteomes" id="UP000298652">
    <property type="component" value="Chromosome 9"/>
</dbReference>
<dbReference type="SUPFAM" id="SSF53254">
    <property type="entry name" value="Phosphoglycerate mutase-like"/>
    <property type="match status" value="1"/>
</dbReference>
<feature type="chain" id="PRO_5020626880" description="Phosphoglycerate mutase family protein" evidence="1">
    <location>
        <begin position="18"/>
        <end position="316"/>
    </location>
</feature>
<evidence type="ECO:0000256" key="1">
    <source>
        <dbReference type="SAM" id="SignalP"/>
    </source>
</evidence>
<reference evidence="2" key="1">
    <citation type="submission" date="2019-03" db="EMBL/GenBank/DDBJ databases">
        <title>WGS assembly of Setaria viridis.</title>
        <authorList>
            <person name="Huang P."/>
            <person name="Jenkins J."/>
            <person name="Grimwood J."/>
            <person name="Barry K."/>
            <person name="Healey A."/>
            <person name="Mamidi S."/>
            <person name="Sreedasyam A."/>
            <person name="Shu S."/>
            <person name="Feldman M."/>
            <person name="Wu J."/>
            <person name="Yu Y."/>
            <person name="Chen C."/>
            <person name="Johnson J."/>
            <person name="Rokhsar D."/>
            <person name="Baxter I."/>
            <person name="Schmutz J."/>
            <person name="Brutnell T."/>
            <person name="Kellogg E."/>
        </authorList>
    </citation>
    <scope>NUCLEOTIDE SEQUENCE [LARGE SCALE GENOMIC DNA]</scope>
</reference>
<name>A0A4U6TBL3_SETVI</name>
<evidence type="ECO:0000313" key="3">
    <source>
        <dbReference type="Proteomes" id="UP000298652"/>
    </source>
</evidence>
<evidence type="ECO:0008006" key="4">
    <source>
        <dbReference type="Google" id="ProtNLM"/>
    </source>
</evidence>
<accession>A0A4U6TBL3</accession>
<dbReference type="Pfam" id="PF00300">
    <property type="entry name" value="His_Phos_1"/>
    <property type="match status" value="1"/>
</dbReference>
<dbReference type="Gramene" id="TKV98771">
    <property type="protein sequence ID" value="TKV98771"/>
    <property type="gene ID" value="SEVIR_9G582400v2"/>
</dbReference>
<keyword evidence="3" id="KW-1185">Reference proteome</keyword>
<dbReference type="PANTHER" id="PTHR16469">
    <property type="entry name" value="UBIQUITIN-ASSOCIATED AND SH3 DOMAIN-CONTAINING BA-RELATED"/>
    <property type="match status" value="1"/>
</dbReference>
<gene>
    <name evidence="2" type="ORF">SEVIR_9G582400v2</name>
</gene>
<organism evidence="2 3">
    <name type="scientific">Setaria viridis</name>
    <name type="common">Green bristlegrass</name>
    <name type="synonym">Setaria italica subsp. viridis</name>
    <dbReference type="NCBI Taxonomy" id="4556"/>
    <lineage>
        <taxon>Eukaryota</taxon>
        <taxon>Viridiplantae</taxon>
        <taxon>Streptophyta</taxon>
        <taxon>Embryophyta</taxon>
        <taxon>Tracheophyta</taxon>
        <taxon>Spermatophyta</taxon>
        <taxon>Magnoliopsida</taxon>
        <taxon>Liliopsida</taxon>
        <taxon>Poales</taxon>
        <taxon>Poaceae</taxon>
        <taxon>PACMAD clade</taxon>
        <taxon>Panicoideae</taxon>
        <taxon>Panicodae</taxon>
        <taxon>Paniceae</taxon>
        <taxon>Cenchrinae</taxon>
        <taxon>Setaria</taxon>
    </lineage>
</organism>
<feature type="signal peptide" evidence="1">
    <location>
        <begin position="1"/>
        <end position="17"/>
    </location>
</feature>
<dbReference type="EMBL" id="CM016560">
    <property type="protein sequence ID" value="TKV98771.1"/>
    <property type="molecule type" value="Genomic_DNA"/>
</dbReference>